<name>A0A0F3GP78_9BACT</name>
<dbReference type="InterPro" id="IPR040988">
    <property type="entry name" value="DUF5618"/>
</dbReference>
<accession>A0A0F3GP78</accession>
<protein>
    <recommendedName>
        <fullName evidence="1">DUF5618 domain-containing protein</fullName>
    </recommendedName>
</protein>
<keyword evidence="3" id="KW-1185">Reference proteome</keyword>
<feature type="domain" description="DUF5618" evidence="1">
    <location>
        <begin position="42"/>
        <end position="86"/>
    </location>
</feature>
<dbReference type="Gene3D" id="1.20.120.330">
    <property type="entry name" value="Nucleotidyltransferases domain 2"/>
    <property type="match status" value="1"/>
</dbReference>
<sequence length="89" mass="10063">MDSRSLFKPGTCFAGMTVNGVFGSSMPVPGDNRGKQESRNCETIFKEFNSLYDLLHIAGYYHGLLYNARVVKDTLKTTEWFVRKVSNGY</sequence>
<dbReference type="AlphaFoldDB" id="A0A0F3GP78"/>
<gene>
    <name evidence="2" type="ORF">MBAV_005324</name>
</gene>
<evidence type="ECO:0000259" key="1">
    <source>
        <dbReference type="Pfam" id="PF18498"/>
    </source>
</evidence>
<proteinExistence type="predicted"/>
<dbReference type="Pfam" id="PF18498">
    <property type="entry name" value="DUF5618"/>
    <property type="match status" value="1"/>
</dbReference>
<reference evidence="2 3" key="1">
    <citation type="submission" date="2015-02" db="EMBL/GenBank/DDBJ databases">
        <title>Single-cell genomics of uncultivated deep-branching MTB reveals a conserved set of magnetosome genes.</title>
        <authorList>
            <person name="Kolinko S."/>
            <person name="Richter M."/>
            <person name="Glockner F.O."/>
            <person name="Brachmann A."/>
            <person name="Schuler D."/>
        </authorList>
    </citation>
    <scope>NUCLEOTIDE SEQUENCE [LARGE SCALE GENOMIC DNA]</scope>
    <source>
        <strain evidence="2">TM-1</strain>
    </source>
</reference>
<dbReference type="Proteomes" id="UP000033423">
    <property type="component" value="Unassembled WGS sequence"/>
</dbReference>
<organism evidence="2 3">
    <name type="scientific">Candidatus Magnetobacterium bavaricum</name>
    <dbReference type="NCBI Taxonomy" id="29290"/>
    <lineage>
        <taxon>Bacteria</taxon>
        <taxon>Pseudomonadati</taxon>
        <taxon>Nitrospirota</taxon>
        <taxon>Thermodesulfovibrionia</taxon>
        <taxon>Thermodesulfovibrionales</taxon>
        <taxon>Candidatus Magnetobacteriaceae</taxon>
        <taxon>Candidatus Magnetobacterium</taxon>
    </lineage>
</organism>
<comment type="caution">
    <text evidence="2">The sequence shown here is derived from an EMBL/GenBank/DDBJ whole genome shotgun (WGS) entry which is preliminary data.</text>
</comment>
<evidence type="ECO:0000313" key="2">
    <source>
        <dbReference type="EMBL" id="KJU82483.1"/>
    </source>
</evidence>
<dbReference type="EMBL" id="LACI01002303">
    <property type="protein sequence ID" value="KJU82483.1"/>
    <property type="molecule type" value="Genomic_DNA"/>
</dbReference>
<evidence type="ECO:0000313" key="3">
    <source>
        <dbReference type="Proteomes" id="UP000033423"/>
    </source>
</evidence>